<protein>
    <submittedName>
        <fullName evidence="3">ArsR family transcriptional regulator</fullName>
    </submittedName>
</protein>
<dbReference type="AlphaFoldDB" id="A0A1J0WF36"/>
<dbReference type="SMART" id="SM00418">
    <property type="entry name" value="HTH_ARSR"/>
    <property type="match status" value="1"/>
</dbReference>
<dbReference type="InterPro" id="IPR001845">
    <property type="entry name" value="HTH_ArsR_DNA-bd_dom"/>
</dbReference>
<dbReference type="OrthoDB" id="9815653at2"/>
<keyword evidence="4" id="KW-1185">Reference proteome</keyword>
<dbReference type="PROSITE" id="PS50987">
    <property type="entry name" value="HTH_ARSR_2"/>
    <property type="match status" value="1"/>
</dbReference>
<evidence type="ECO:0000259" key="2">
    <source>
        <dbReference type="PROSITE" id="PS50987"/>
    </source>
</evidence>
<gene>
    <name evidence="3" type="ORF">BOO69_05450</name>
</gene>
<dbReference type="InterPro" id="IPR036388">
    <property type="entry name" value="WH-like_DNA-bd_sf"/>
</dbReference>
<dbReference type="SUPFAM" id="SSF55961">
    <property type="entry name" value="Bet v1-like"/>
    <property type="match status" value="1"/>
</dbReference>
<dbReference type="PANTHER" id="PTHR38600:SF1">
    <property type="entry name" value="TRANSCRIPTIONAL REGULATORY PROTEIN"/>
    <property type="match status" value="1"/>
</dbReference>
<dbReference type="KEGG" id="suam:BOO69_05450"/>
<dbReference type="EMBL" id="CP018076">
    <property type="protein sequence ID" value="APE42930.1"/>
    <property type="molecule type" value="Genomic_DNA"/>
</dbReference>
<dbReference type="Proteomes" id="UP000181897">
    <property type="component" value="Chromosome"/>
</dbReference>
<dbReference type="Gene3D" id="3.30.530.20">
    <property type="match status" value="1"/>
</dbReference>
<evidence type="ECO:0000256" key="1">
    <source>
        <dbReference type="ARBA" id="ARBA00006817"/>
    </source>
</evidence>
<dbReference type="InterPro" id="IPR036390">
    <property type="entry name" value="WH_DNA-bd_sf"/>
</dbReference>
<dbReference type="Pfam" id="PF08327">
    <property type="entry name" value="AHSA1"/>
    <property type="match status" value="1"/>
</dbReference>
<name>A0A1J0WF36_9RHOB</name>
<evidence type="ECO:0000313" key="3">
    <source>
        <dbReference type="EMBL" id="APE42930.1"/>
    </source>
</evidence>
<dbReference type="NCBIfam" id="NF033788">
    <property type="entry name" value="HTH_metalloreg"/>
    <property type="match status" value="1"/>
</dbReference>
<sequence length="248" mass="27890">MDDIFKALADPARRTLLDALRQRDGQTLQELTEHLDMTRFGVMKHLNQLEEAGLVVTHKKGRFKYHYLNAVPLQQTIDRWIEPMRAKPVARAVIDLKATLEGNTDMTKPDFVMQTFIRCTQDALWDALSNPDSMAAYHFMCDRVEGEAREGGRLSWLTPDGGTMLIQRPVKVTPKTRIEATFEPLFFGPDAAASRMAFIIEPQGDTCKLTIEHYDLPAGQEGVAEGWARLASSLKSWLETGTPIKAAM</sequence>
<dbReference type="STRING" id="1917485.BOO69_05450"/>
<dbReference type="RefSeq" id="WP_071971036.1">
    <property type="nucleotide sequence ID" value="NZ_CP018076.1"/>
</dbReference>
<dbReference type="Pfam" id="PF12840">
    <property type="entry name" value="HTH_20"/>
    <property type="match status" value="1"/>
</dbReference>
<feature type="domain" description="HTH arsR-type" evidence="2">
    <location>
        <begin position="1"/>
        <end position="88"/>
    </location>
</feature>
<dbReference type="PANTHER" id="PTHR38600">
    <property type="entry name" value="TRANSCRIPTIONAL REGULATORY PROTEIN"/>
    <property type="match status" value="1"/>
</dbReference>
<reference evidence="3 4" key="1">
    <citation type="submission" date="2016-11" db="EMBL/GenBank/DDBJ databases">
        <title>Complete genome sequence of Sulfitobacter sp. AM1-D1, a toxic bacteria associated with marine dinoflagellate Alexandrium minutum in East China Sea.</title>
        <authorList>
            <person name="Yang Q."/>
            <person name="Zhang X."/>
            <person name="Tian X."/>
        </authorList>
    </citation>
    <scope>NUCLEOTIDE SEQUENCE [LARGE SCALE GENOMIC DNA]</scope>
    <source>
        <strain evidence="3 4">AM1-D1</strain>
    </source>
</reference>
<dbReference type="InterPro" id="IPR013538">
    <property type="entry name" value="ASHA1/2-like_C"/>
</dbReference>
<dbReference type="GO" id="GO:0003700">
    <property type="term" value="F:DNA-binding transcription factor activity"/>
    <property type="evidence" value="ECO:0007669"/>
    <property type="project" value="InterPro"/>
</dbReference>
<dbReference type="SUPFAM" id="SSF46785">
    <property type="entry name" value="Winged helix' DNA-binding domain"/>
    <property type="match status" value="1"/>
</dbReference>
<evidence type="ECO:0000313" key="4">
    <source>
        <dbReference type="Proteomes" id="UP000181897"/>
    </source>
</evidence>
<dbReference type="PRINTS" id="PR00778">
    <property type="entry name" value="HTHARSR"/>
</dbReference>
<proteinExistence type="inferred from homology"/>
<dbReference type="CDD" id="cd00090">
    <property type="entry name" value="HTH_ARSR"/>
    <property type="match status" value="1"/>
</dbReference>
<accession>A0A1J0WF36</accession>
<comment type="similarity">
    <text evidence="1">Belongs to the AHA1 family.</text>
</comment>
<dbReference type="Gene3D" id="1.10.10.10">
    <property type="entry name" value="Winged helix-like DNA-binding domain superfamily/Winged helix DNA-binding domain"/>
    <property type="match status" value="1"/>
</dbReference>
<dbReference type="InterPro" id="IPR023393">
    <property type="entry name" value="START-like_dom_sf"/>
</dbReference>
<organism evidence="3 4">
    <name type="scientific">Sulfitobacter alexandrii</name>
    <dbReference type="NCBI Taxonomy" id="1917485"/>
    <lineage>
        <taxon>Bacteria</taxon>
        <taxon>Pseudomonadati</taxon>
        <taxon>Pseudomonadota</taxon>
        <taxon>Alphaproteobacteria</taxon>
        <taxon>Rhodobacterales</taxon>
        <taxon>Roseobacteraceae</taxon>
        <taxon>Sulfitobacter</taxon>
    </lineage>
</organism>
<dbReference type="InterPro" id="IPR011991">
    <property type="entry name" value="ArsR-like_HTH"/>
</dbReference>